<name>A0A3B0V157_9ZZZZ</name>
<organism evidence="4">
    <name type="scientific">hydrothermal vent metagenome</name>
    <dbReference type="NCBI Taxonomy" id="652676"/>
    <lineage>
        <taxon>unclassified sequences</taxon>
        <taxon>metagenomes</taxon>
        <taxon>ecological metagenomes</taxon>
    </lineage>
</organism>
<dbReference type="PANTHER" id="PTHR33937">
    <property type="entry name" value="IRON-MOLYBDENUM PROTEIN-RELATED-RELATED"/>
    <property type="match status" value="1"/>
</dbReference>
<feature type="non-terminal residue" evidence="4">
    <location>
        <position position="118"/>
    </location>
</feature>
<evidence type="ECO:0000259" key="3">
    <source>
        <dbReference type="Pfam" id="PF02579"/>
    </source>
</evidence>
<dbReference type="Gene3D" id="3.30.420.130">
    <property type="entry name" value="Dinitrogenase iron-molybdenum cofactor biosynthesis domain"/>
    <property type="match status" value="1"/>
</dbReference>
<dbReference type="InterPro" id="IPR051840">
    <property type="entry name" value="NifX/NifY_domain"/>
</dbReference>
<proteinExistence type="inferred from homology"/>
<evidence type="ECO:0000256" key="2">
    <source>
        <dbReference type="ARBA" id="ARBA00023231"/>
    </source>
</evidence>
<dbReference type="InterPro" id="IPR003731">
    <property type="entry name" value="Di-Nase_FeMo-co_biosynth"/>
</dbReference>
<dbReference type="PANTHER" id="PTHR33937:SF1">
    <property type="entry name" value="IRON-MOLIBDENUM COFACTOR PROCESSING PROTEIN"/>
    <property type="match status" value="1"/>
</dbReference>
<keyword evidence="2" id="KW-0535">Nitrogen fixation</keyword>
<dbReference type="Pfam" id="PF02579">
    <property type="entry name" value="Nitro_FeMo-Co"/>
    <property type="match status" value="1"/>
</dbReference>
<comment type="similarity">
    <text evidence="1">Belongs to the NifX/NifY family.</text>
</comment>
<dbReference type="InterPro" id="IPR034169">
    <property type="entry name" value="NifX-like"/>
</dbReference>
<sequence>MSLKRRLTIVDTDDGDKDFIQTALKVAFATTDMETVNQHFGSALGFSIYVLDPNKIKLFEVVQFGETQEDGNEDKLQVKLDALEGCVAVYSQAIGASAIALLKAGNIQPVRVVAGACI</sequence>
<dbReference type="AlphaFoldDB" id="A0A3B0V157"/>
<dbReference type="SUPFAM" id="SSF53146">
    <property type="entry name" value="Nitrogenase accessory factor-like"/>
    <property type="match status" value="1"/>
</dbReference>
<dbReference type="InterPro" id="IPR036105">
    <property type="entry name" value="DiNase_FeMo-co_biosyn_sf"/>
</dbReference>
<evidence type="ECO:0000313" key="4">
    <source>
        <dbReference type="EMBL" id="VAW34123.1"/>
    </source>
</evidence>
<accession>A0A3B0V157</accession>
<evidence type="ECO:0000256" key="1">
    <source>
        <dbReference type="ARBA" id="ARBA00010285"/>
    </source>
</evidence>
<reference evidence="4" key="1">
    <citation type="submission" date="2018-06" db="EMBL/GenBank/DDBJ databases">
        <authorList>
            <person name="Zhirakovskaya E."/>
        </authorList>
    </citation>
    <scope>NUCLEOTIDE SEQUENCE</scope>
</reference>
<protein>
    <submittedName>
        <fullName evidence="4">Nitrogenase FeMo-cofactor carrier protein NifX</fullName>
    </submittedName>
</protein>
<dbReference type="CDD" id="cd00853">
    <property type="entry name" value="NifX"/>
    <property type="match status" value="1"/>
</dbReference>
<feature type="domain" description="Dinitrogenase iron-molybdenum cofactor biosynthesis" evidence="3">
    <location>
        <begin position="34"/>
        <end position="115"/>
    </location>
</feature>
<gene>
    <name evidence="4" type="ORF">MNBD_DELTA03-193</name>
</gene>
<dbReference type="EMBL" id="UOEX01000090">
    <property type="protein sequence ID" value="VAW34123.1"/>
    <property type="molecule type" value="Genomic_DNA"/>
</dbReference>